<name>A0A6N8KUN3_9SPHI</name>
<dbReference type="InterPro" id="IPR037066">
    <property type="entry name" value="Plug_dom_sf"/>
</dbReference>
<dbReference type="Gene3D" id="2.170.130.10">
    <property type="entry name" value="TonB-dependent receptor, plug domain"/>
    <property type="match status" value="1"/>
</dbReference>
<accession>A0A6N8KUN3</accession>
<gene>
    <name evidence="3" type="ORF">GQF63_04035</name>
</gene>
<dbReference type="PANTHER" id="PTHR30069">
    <property type="entry name" value="TONB-DEPENDENT OUTER MEMBRANE RECEPTOR"/>
    <property type="match status" value="1"/>
</dbReference>
<comment type="caution">
    <text evidence="3">The sequence shown here is derived from an EMBL/GenBank/DDBJ whole genome shotgun (WGS) entry which is preliminary data.</text>
</comment>
<feature type="chain" id="PRO_5026734007" evidence="2">
    <location>
        <begin position="29"/>
        <end position="940"/>
    </location>
</feature>
<keyword evidence="3" id="KW-0675">Receptor</keyword>
<dbReference type="AlphaFoldDB" id="A0A6N8KUN3"/>
<protein>
    <submittedName>
        <fullName evidence="3">TonB-dependent receptor plug domain-containing protein</fullName>
    </submittedName>
</protein>
<dbReference type="SUPFAM" id="SSF56935">
    <property type="entry name" value="Porins"/>
    <property type="match status" value="1"/>
</dbReference>
<organism evidence="3 4">
    <name type="scientific">Sphingobacterium humi</name>
    <dbReference type="NCBI Taxonomy" id="1796905"/>
    <lineage>
        <taxon>Bacteria</taxon>
        <taxon>Pseudomonadati</taxon>
        <taxon>Bacteroidota</taxon>
        <taxon>Sphingobacteriia</taxon>
        <taxon>Sphingobacteriales</taxon>
        <taxon>Sphingobacteriaceae</taxon>
        <taxon>Sphingobacterium</taxon>
    </lineage>
</organism>
<sequence length="940" mass="108279">MHIFCYYLFIYSRPKWLLVIASICIAIACQSQTPQRTIKPIQILVVDSLGQQPLPASTIKDQYNTTAITSPNGMATLFPSTKQVKLTISLLGYAVYTKSIFTDTIKSLIKINLQTNQQILQEVYITGQEKNGITSATLIRKEAMEVLQPSSFADLLELLPGKRFQKPQLTSANPMALRETGVNDKNYQMAIYGGISFVIDGQAKSVQSNLQSTGLSDMLIDPQSGYANASRNILGLGVDMRTLATDHIQEIEVIRGIPSVQYGNLTSGLVTVKRKAGASPLSLRFKSDGLSKLFYIGKGLEINENKNIYVGIDFLQAFEEPTNPYENFNRLGSIIKYEKSWHSNTHSKWIWQSSLDLHSTLDREKTDVDQGNSKINKYTSKQSGFTISEYLKREQLGQQRLTNLELWLSLDLQQQTIEQTKWIQLTNPVAIPHSLNEGEHDGIYLPGQYTSNLLIKGLPIALNSKILVSKSLDKLWMKHKLNLGSEWTYDKNLGQGQVYNTLLPPFYGSGNRPKVFKSILANQELSFFMEDQISWLVHKHHLQFIIGIRNMHMLGIPSNFENLKRWKWDPRIQFAWGFPTFQLFNKPIQVNMDMGWGTASRKPYMTQLSPELLYWDFIQLNFFHENPAYRRVNFQTYHQLPYNPRINYAVNSKKEIRLSIRYANSYFTISSFEELMKNGFRINQHYRSFPFKRYQIDSGYVNQLQGPPELEKLNYIQEKQLRTYSVIENGTQVRKKGIEFQITSPRFSFLNSRITADGAWYLSNYQNSIPVYKEPKSPILFNGVRMQYLGLYQMDEGYINEVFSNKISIDHYLKHIGFTFFSSYQFRWFETRKSAWNDGLPFRYVDINGSERDFSPSELANPQLRQLVILYGKDAFNKRRYPLQTTINMKASKEIGKLIKLSMYVNSLFSYTKSSKGSANQKKAKGINSPYFGMELNFQL</sequence>
<reference evidence="3 4" key="1">
    <citation type="submission" date="2019-12" db="EMBL/GenBank/DDBJ databases">
        <authorList>
            <person name="Dong K."/>
        </authorList>
    </citation>
    <scope>NUCLEOTIDE SEQUENCE [LARGE SCALE GENOMIC DNA]</scope>
    <source>
        <strain evidence="3 4">JCM 31225</strain>
    </source>
</reference>
<evidence type="ECO:0000256" key="2">
    <source>
        <dbReference type="SAM" id="SignalP"/>
    </source>
</evidence>
<keyword evidence="4" id="KW-1185">Reference proteome</keyword>
<dbReference type="InterPro" id="IPR039426">
    <property type="entry name" value="TonB-dep_rcpt-like"/>
</dbReference>
<proteinExistence type="predicted"/>
<feature type="signal peptide" evidence="2">
    <location>
        <begin position="1"/>
        <end position="28"/>
    </location>
</feature>
<evidence type="ECO:0000313" key="3">
    <source>
        <dbReference type="EMBL" id="MVZ61183.1"/>
    </source>
</evidence>
<dbReference type="GO" id="GO:0009279">
    <property type="term" value="C:cell outer membrane"/>
    <property type="evidence" value="ECO:0007669"/>
    <property type="project" value="TreeGrafter"/>
</dbReference>
<dbReference type="EMBL" id="WSQA01000002">
    <property type="protein sequence ID" value="MVZ61183.1"/>
    <property type="molecule type" value="Genomic_DNA"/>
</dbReference>
<evidence type="ECO:0000256" key="1">
    <source>
        <dbReference type="ARBA" id="ARBA00022729"/>
    </source>
</evidence>
<dbReference type="GO" id="GO:0044718">
    <property type="term" value="P:siderophore transmembrane transport"/>
    <property type="evidence" value="ECO:0007669"/>
    <property type="project" value="TreeGrafter"/>
</dbReference>
<evidence type="ECO:0000313" key="4">
    <source>
        <dbReference type="Proteomes" id="UP000435036"/>
    </source>
</evidence>
<dbReference type="PANTHER" id="PTHR30069:SF29">
    <property type="entry name" value="HEMOGLOBIN AND HEMOGLOBIN-HAPTOGLOBIN-BINDING PROTEIN 1-RELATED"/>
    <property type="match status" value="1"/>
</dbReference>
<dbReference type="Proteomes" id="UP000435036">
    <property type="component" value="Unassembled WGS sequence"/>
</dbReference>
<keyword evidence="1 2" id="KW-0732">Signal</keyword>
<dbReference type="GO" id="GO:0015344">
    <property type="term" value="F:siderophore uptake transmembrane transporter activity"/>
    <property type="evidence" value="ECO:0007669"/>
    <property type="project" value="TreeGrafter"/>
</dbReference>